<protein>
    <recommendedName>
        <fullName evidence="4">Fido domain-containing protein</fullName>
    </recommendedName>
</protein>
<dbReference type="VEuPathDB" id="FungiDB:P175DRAFT_0531552"/>
<comment type="caution">
    <text evidence="2">The sequence shown here is derived from an EMBL/GenBank/DDBJ whole genome shotgun (WGS) entry which is preliminary data.</text>
</comment>
<feature type="compositionally biased region" description="Polar residues" evidence="1">
    <location>
        <begin position="73"/>
        <end position="82"/>
    </location>
</feature>
<dbReference type="EMBL" id="JYKN01001813">
    <property type="protein sequence ID" value="KKK18906.1"/>
    <property type="molecule type" value="Genomic_DNA"/>
</dbReference>
<evidence type="ECO:0000313" key="2">
    <source>
        <dbReference type="EMBL" id="KKK18906.1"/>
    </source>
</evidence>
<evidence type="ECO:0008006" key="4">
    <source>
        <dbReference type="Google" id="ProtNLM"/>
    </source>
</evidence>
<dbReference type="Proteomes" id="UP000034947">
    <property type="component" value="Unassembled WGS sequence"/>
</dbReference>
<gene>
    <name evidence="2" type="ORF">AOCH_000322</name>
</gene>
<sequence length="92" mass="10124">MAAQEYPLPECEPSPTFTWSLDEPNRLADGNKRTALLAADMFLNINGHRLQNVPFADDPFNKAALADAHVGRPSSSEISTSHFAKPLEQFTP</sequence>
<dbReference type="AlphaFoldDB" id="A0A0F8V7D8"/>
<keyword evidence="3" id="KW-1185">Reference proteome</keyword>
<proteinExistence type="predicted"/>
<evidence type="ECO:0000313" key="3">
    <source>
        <dbReference type="Proteomes" id="UP000034947"/>
    </source>
</evidence>
<reference evidence="2 3" key="1">
    <citation type="submission" date="2015-02" db="EMBL/GenBank/DDBJ databases">
        <title>Draft Genome Sequences of Two Closely-Related Aflatoxigenic Aspergillus Species Obtained from the Cote d'Ivoire.</title>
        <authorList>
            <person name="Moore G.G."/>
            <person name="Beltz S.B."/>
            <person name="Mack B.M."/>
        </authorList>
    </citation>
    <scope>NUCLEOTIDE SEQUENCE [LARGE SCALE GENOMIC DNA]</scope>
    <source>
        <strain evidence="2 3">SRRC1432</strain>
    </source>
</reference>
<name>A0A0F8V7D8_9EURO</name>
<accession>A0A0F8V7D8</accession>
<feature type="region of interest" description="Disordered" evidence="1">
    <location>
        <begin position="71"/>
        <end position="92"/>
    </location>
</feature>
<organism evidence="2 3">
    <name type="scientific">Aspergillus ochraceoroseus</name>
    <dbReference type="NCBI Taxonomy" id="138278"/>
    <lineage>
        <taxon>Eukaryota</taxon>
        <taxon>Fungi</taxon>
        <taxon>Dikarya</taxon>
        <taxon>Ascomycota</taxon>
        <taxon>Pezizomycotina</taxon>
        <taxon>Eurotiomycetes</taxon>
        <taxon>Eurotiomycetidae</taxon>
        <taxon>Eurotiales</taxon>
        <taxon>Aspergillaceae</taxon>
        <taxon>Aspergillus</taxon>
        <taxon>Aspergillus subgen. Nidulantes</taxon>
    </lineage>
</organism>
<dbReference type="Gene3D" id="1.10.1790.50">
    <property type="match status" value="1"/>
</dbReference>
<evidence type="ECO:0000256" key="1">
    <source>
        <dbReference type="SAM" id="MobiDB-lite"/>
    </source>
</evidence>